<protein>
    <submittedName>
        <fullName evidence="1">Uncharacterized protein</fullName>
    </submittedName>
</protein>
<dbReference type="Proteomes" id="UP000790377">
    <property type="component" value="Unassembled WGS sequence"/>
</dbReference>
<organism evidence="1 2">
    <name type="scientific">Hygrophoropsis aurantiaca</name>
    <dbReference type="NCBI Taxonomy" id="72124"/>
    <lineage>
        <taxon>Eukaryota</taxon>
        <taxon>Fungi</taxon>
        <taxon>Dikarya</taxon>
        <taxon>Basidiomycota</taxon>
        <taxon>Agaricomycotina</taxon>
        <taxon>Agaricomycetes</taxon>
        <taxon>Agaricomycetidae</taxon>
        <taxon>Boletales</taxon>
        <taxon>Coniophorineae</taxon>
        <taxon>Hygrophoropsidaceae</taxon>
        <taxon>Hygrophoropsis</taxon>
    </lineage>
</organism>
<accession>A0ACB7ZQN0</accession>
<sequence>MISFLPVPLKPASPGTAKAKTAPNVPSTSSSSARNIFGRIGARFRRDKRAPETVEMQLPPPKVPKYSPVGRVALGQADARLYRAKSKDKIPKDDESRHEEWADVEVNCWDILCAIITSCFSSSRKDSQGDGD</sequence>
<keyword evidence="2" id="KW-1185">Reference proteome</keyword>
<dbReference type="EMBL" id="MU269209">
    <property type="protein sequence ID" value="KAH7903113.1"/>
    <property type="molecule type" value="Genomic_DNA"/>
</dbReference>
<gene>
    <name evidence="1" type="ORF">BJ138DRAFT_1120718</name>
</gene>
<name>A0ACB7ZQN0_9AGAM</name>
<reference evidence="1" key="1">
    <citation type="journal article" date="2021" name="New Phytol.">
        <title>Evolutionary innovations through gain and loss of genes in the ectomycorrhizal Boletales.</title>
        <authorList>
            <person name="Wu G."/>
            <person name="Miyauchi S."/>
            <person name="Morin E."/>
            <person name="Kuo A."/>
            <person name="Drula E."/>
            <person name="Varga T."/>
            <person name="Kohler A."/>
            <person name="Feng B."/>
            <person name="Cao Y."/>
            <person name="Lipzen A."/>
            <person name="Daum C."/>
            <person name="Hundley H."/>
            <person name="Pangilinan J."/>
            <person name="Johnson J."/>
            <person name="Barry K."/>
            <person name="LaButti K."/>
            <person name="Ng V."/>
            <person name="Ahrendt S."/>
            <person name="Min B."/>
            <person name="Choi I.G."/>
            <person name="Park H."/>
            <person name="Plett J.M."/>
            <person name="Magnuson J."/>
            <person name="Spatafora J.W."/>
            <person name="Nagy L.G."/>
            <person name="Henrissat B."/>
            <person name="Grigoriev I.V."/>
            <person name="Yang Z.L."/>
            <person name="Xu J."/>
            <person name="Martin F.M."/>
        </authorList>
    </citation>
    <scope>NUCLEOTIDE SEQUENCE</scope>
    <source>
        <strain evidence="1">ATCC 28755</strain>
    </source>
</reference>
<evidence type="ECO:0000313" key="2">
    <source>
        <dbReference type="Proteomes" id="UP000790377"/>
    </source>
</evidence>
<proteinExistence type="predicted"/>
<evidence type="ECO:0000313" key="1">
    <source>
        <dbReference type="EMBL" id="KAH7903113.1"/>
    </source>
</evidence>
<comment type="caution">
    <text evidence="1">The sequence shown here is derived from an EMBL/GenBank/DDBJ whole genome shotgun (WGS) entry which is preliminary data.</text>
</comment>